<feature type="transmembrane region" description="Helical" evidence="1">
    <location>
        <begin position="111"/>
        <end position="131"/>
    </location>
</feature>
<proteinExistence type="predicted"/>
<evidence type="ECO:0000313" key="3">
    <source>
        <dbReference type="Proteomes" id="UP000644610"/>
    </source>
</evidence>
<dbReference type="Proteomes" id="UP000644610">
    <property type="component" value="Unassembled WGS sequence"/>
</dbReference>
<protein>
    <submittedName>
        <fullName evidence="2">Uncharacterized protein</fullName>
    </submittedName>
</protein>
<keyword evidence="1" id="KW-0472">Membrane</keyword>
<keyword evidence="1" id="KW-1133">Transmembrane helix</keyword>
<reference evidence="2" key="1">
    <citation type="submission" date="2021-01" db="EMBL/GenBank/DDBJ databases">
        <title>Whole genome shotgun sequence of Planotetraspora silvatica NBRC 100141.</title>
        <authorList>
            <person name="Komaki H."/>
            <person name="Tamura T."/>
        </authorList>
    </citation>
    <scope>NUCLEOTIDE SEQUENCE</scope>
    <source>
        <strain evidence="2">NBRC 100141</strain>
    </source>
</reference>
<accession>A0A8J3XJV2</accession>
<keyword evidence="1" id="KW-0812">Transmembrane</keyword>
<name>A0A8J3XJV2_9ACTN</name>
<dbReference type="AlphaFoldDB" id="A0A8J3XJV2"/>
<keyword evidence="3" id="KW-1185">Reference proteome</keyword>
<sequence length="303" mass="31856">MNTLERRYRRLLRWYPKDHRFLHEEEMVAVLLGGSAAGQSRPTMRDTFDLARGGLSIRLRHAMGPESGHLWLGALNLAALIGPIVLLLMELTRATGTADAALRGFASLQDVLRSLIPALPYGLITLLAWLGRRRPAAVCAWAWVVLYTWLGLSPGLGVLPFNVFDGVPPIDLLTPSLLVFRACLVAVTLTLAPAPGPASVGTRRLLTWTAVALAALVASTYVPGAGLALPLSLVAVLATVALRSPSGRRAAIALFPLVAVEGVWGQAAVALPVAAAFSAAVLALIAWLARTGRAPSAPGGTPG</sequence>
<feature type="transmembrane region" description="Helical" evidence="1">
    <location>
        <begin position="267"/>
        <end position="289"/>
    </location>
</feature>
<feature type="transmembrane region" description="Helical" evidence="1">
    <location>
        <begin position="138"/>
        <end position="161"/>
    </location>
</feature>
<evidence type="ECO:0000256" key="1">
    <source>
        <dbReference type="SAM" id="Phobius"/>
    </source>
</evidence>
<feature type="transmembrane region" description="Helical" evidence="1">
    <location>
        <begin position="205"/>
        <end position="222"/>
    </location>
</feature>
<dbReference type="EMBL" id="BOOQ01000002">
    <property type="protein sequence ID" value="GII43819.1"/>
    <property type="molecule type" value="Genomic_DNA"/>
</dbReference>
<organism evidence="2 3">
    <name type="scientific">Planotetraspora silvatica</name>
    <dbReference type="NCBI Taxonomy" id="234614"/>
    <lineage>
        <taxon>Bacteria</taxon>
        <taxon>Bacillati</taxon>
        <taxon>Actinomycetota</taxon>
        <taxon>Actinomycetes</taxon>
        <taxon>Streptosporangiales</taxon>
        <taxon>Streptosporangiaceae</taxon>
        <taxon>Planotetraspora</taxon>
    </lineage>
</organism>
<feature type="transmembrane region" description="Helical" evidence="1">
    <location>
        <begin position="173"/>
        <end position="193"/>
    </location>
</feature>
<gene>
    <name evidence="2" type="ORF">Psi02_02430</name>
</gene>
<feature type="transmembrane region" description="Helical" evidence="1">
    <location>
        <begin position="70"/>
        <end position="91"/>
    </location>
</feature>
<dbReference type="RefSeq" id="WP_203970836.1">
    <property type="nucleotide sequence ID" value="NZ_BAAAKY010000005.1"/>
</dbReference>
<comment type="caution">
    <text evidence="2">The sequence shown here is derived from an EMBL/GenBank/DDBJ whole genome shotgun (WGS) entry which is preliminary data.</text>
</comment>
<evidence type="ECO:0000313" key="2">
    <source>
        <dbReference type="EMBL" id="GII43819.1"/>
    </source>
</evidence>